<keyword evidence="1" id="KW-0472">Membrane</keyword>
<dbReference type="OrthoDB" id="2431938at2759"/>
<dbReference type="Proteomes" id="UP000799291">
    <property type="component" value="Unassembled WGS sequence"/>
</dbReference>
<feature type="transmembrane region" description="Helical" evidence="1">
    <location>
        <begin position="282"/>
        <end position="303"/>
    </location>
</feature>
<evidence type="ECO:0000256" key="1">
    <source>
        <dbReference type="SAM" id="Phobius"/>
    </source>
</evidence>
<name>A0A6G1IMM1_9PLEO</name>
<feature type="transmembrane region" description="Helical" evidence="1">
    <location>
        <begin position="237"/>
        <end position="262"/>
    </location>
</feature>
<organism evidence="2 3">
    <name type="scientific">Lentithecium fluviatile CBS 122367</name>
    <dbReference type="NCBI Taxonomy" id="1168545"/>
    <lineage>
        <taxon>Eukaryota</taxon>
        <taxon>Fungi</taxon>
        <taxon>Dikarya</taxon>
        <taxon>Ascomycota</taxon>
        <taxon>Pezizomycotina</taxon>
        <taxon>Dothideomycetes</taxon>
        <taxon>Pleosporomycetidae</taxon>
        <taxon>Pleosporales</taxon>
        <taxon>Massarineae</taxon>
        <taxon>Lentitheciaceae</taxon>
        <taxon>Lentithecium</taxon>
    </lineage>
</organism>
<gene>
    <name evidence="2" type="ORF">K458DRAFT_422460</name>
</gene>
<feature type="transmembrane region" description="Helical" evidence="1">
    <location>
        <begin position="196"/>
        <end position="216"/>
    </location>
</feature>
<dbReference type="AlphaFoldDB" id="A0A6G1IMM1"/>
<feature type="transmembrane region" description="Helical" evidence="1">
    <location>
        <begin position="165"/>
        <end position="184"/>
    </location>
</feature>
<protein>
    <submittedName>
        <fullName evidence="2">Uncharacterized protein</fullName>
    </submittedName>
</protein>
<sequence length="359" mass="40479">MPSGPLTTSRRTIAWSLLLSGPFCAYLMDIPTLIANFPSPSATGYIEWAEGKVAILDRFHWLAFLDEVFRDVTVGFAPSAMGYDDVSRWMMGPFMGDVGVWFGVWLCEGGRERGAGFSPVVFALFAQLVGGGVMLPIYYGLFLLFTPAIGRKDGTQRRIDLGKAWIYLPLLFIFHYAPVAGMMYHPSFQSRHYWTWAWQLYSVRIWLAYEAIRFVIRYLPFRMPNIGKKLSYRASISLLLAPLIAISVGMWTYTLFYCPYPLRDVYFPHPLVEDTWEGRLRRILQFDYLFVNGSGLAWVLMLLREVRPGGTIKRAVAAVVATVLVGPAAALGVLWVWKESLVGGGEEEGNVVAEKRKVG</sequence>
<keyword evidence="1" id="KW-0812">Transmembrane</keyword>
<reference evidence="2" key="1">
    <citation type="journal article" date="2020" name="Stud. Mycol.">
        <title>101 Dothideomycetes genomes: a test case for predicting lifestyles and emergence of pathogens.</title>
        <authorList>
            <person name="Haridas S."/>
            <person name="Albert R."/>
            <person name="Binder M."/>
            <person name="Bloem J."/>
            <person name="Labutti K."/>
            <person name="Salamov A."/>
            <person name="Andreopoulos B."/>
            <person name="Baker S."/>
            <person name="Barry K."/>
            <person name="Bills G."/>
            <person name="Bluhm B."/>
            <person name="Cannon C."/>
            <person name="Castanera R."/>
            <person name="Culley D."/>
            <person name="Daum C."/>
            <person name="Ezra D."/>
            <person name="Gonzalez J."/>
            <person name="Henrissat B."/>
            <person name="Kuo A."/>
            <person name="Liang C."/>
            <person name="Lipzen A."/>
            <person name="Lutzoni F."/>
            <person name="Magnuson J."/>
            <person name="Mondo S."/>
            <person name="Nolan M."/>
            <person name="Ohm R."/>
            <person name="Pangilinan J."/>
            <person name="Park H.-J."/>
            <person name="Ramirez L."/>
            <person name="Alfaro M."/>
            <person name="Sun H."/>
            <person name="Tritt A."/>
            <person name="Yoshinaga Y."/>
            <person name="Zwiers L.-H."/>
            <person name="Turgeon B."/>
            <person name="Goodwin S."/>
            <person name="Spatafora J."/>
            <person name="Crous P."/>
            <person name="Grigoriev I."/>
        </authorList>
    </citation>
    <scope>NUCLEOTIDE SEQUENCE</scope>
    <source>
        <strain evidence="2">CBS 122367</strain>
    </source>
</reference>
<feature type="transmembrane region" description="Helical" evidence="1">
    <location>
        <begin position="120"/>
        <end position="145"/>
    </location>
</feature>
<evidence type="ECO:0000313" key="2">
    <source>
        <dbReference type="EMBL" id="KAF2679243.1"/>
    </source>
</evidence>
<dbReference type="EMBL" id="MU005605">
    <property type="protein sequence ID" value="KAF2679243.1"/>
    <property type="molecule type" value="Genomic_DNA"/>
</dbReference>
<proteinExistence type="predicted"/>
<feature type="transmembrane region" description="Helical" evidence="1">
    <location>
        <begin position="315"/>
        <end position="337"/>
    </location>
</feature>
<evidence type="ECO:0000313" key="3">
    <source>
        <dbReference type="Proteomes" id="UP000799291"/>
    </source>
</evidence>
<keyword evidence="3" id="KW-1185">Reference proteome</keyword>
<feature type="transmembrane region" description="Helical" evidence="1">
    <location>
        <begin position="12"/>
        <end position="34"/>
    </location>
</feature>
<accession>A0A6G1IMM1</accession>
<keyword evidence="1" id="KW-1133">Transmembrane helix</keyword>